<dbReference type="Pfam" id="PF04542">
    <property type="entry name" value="Sigma70_r2"/>
    <property type="match status" value="1"/>
</dbReference>
<dbReference type="InterPro" id="IPR013325">
    <property type="entry name" value="RNA_pol_sigma_r2"/>
</dbReference>
<evidence type="ECO:0000256" key="2">
    <source>
        <dbReference type="ARBA" id="ARBA00023082"/>
    </source>
</evidence>
<evidence type="ECO:0000256" key="4">
    <source>
        <dbReference type="ARBA" id="ARBA00023163"/>
    </source>
</evidence>
<dbReference type="GO" id="GO:0016987">
    <property type="term" value="F:sigma factor activity"/>
    <property type="evidence" value="ECO:0007669"/>
    <property type="project" value="UniProtKB-KW"/>
</dbReference>
<dbReference type="EMBL" id="SMBH01000030">
    <property type="protein sequence ID" value="TCU06990.1"/>
    <property type="molecule type" value="Genomic_DNA"/>
</dbReference>
<sequence>MSVGLPTPDRDARAELTALAGALRPELHRYCARLMGSVIDGEDVVQDTFAKALVALEELHEAPHLRAWLFKIAHNRALDLLRGREIRTPWRP</sequence>
<gene>
    <name evidence="6" type="ORF">EV132_13019</name>
</gene>
<name>A0A4R3PTQ0_RHISU</name>
<evidence type="ECO:0000313" key="6">
    <source>
        <dbReference type="EMBL" id="TCU06990.1"/>
    </source>
</evidence>
<keyword evidence="2" id="KW-0731">Sigma factor</keyword>
<dbReference type="PANTHER" id="PTHR43133:SF8">
    <property type="entry name" value="RNA POLYMERASE SIGMA FACTOR HI_1459-RELATED"/>
    <property type="match status" value="1"/>
</dbReference>
<evidence type="ECO:0000256" key="3">
    <source>
        <dbReference type="ARBA" id="ARBA00023125"/>
    </source>
</evidence>
<feature type="domain" description="RNA polymerase sigma-70 region 2" evidence="5">
    <location>
        <begin position="22"/>
        <end position="84"/>
    </location>
</feature>
<keyword evidence="3" id="KW-0238">DNA-binding</keyword>
<evidence type="ECO:0000259" key="5">
    <source>
        <dbReference type="Pfam" id="PF04542"/>
    </source>
</evidence>
<reference evidence="6 7" key="1">
    <citation type="submission" date="2019-03" db="EMBL/GenBank/DDBJ databases">
        <title>Genomic Encyclopedia of Type Strains, Phase IV (KMG-V): Genome sequencing to study the core and pangenomes of soil and plant-associated prokaryotes.</title>
        <authorList>
            <person name="Whitman W."/>
        </authorList>
    </citation>
    <scope>NUCLEOTIDE SEQUENCE [LARGE SCALE GENOMIC DNA]</scope>
    <source>
        <strain evidence="6 7">Hc14</strain>
    </source>
</reference>
<accession>A0A4R3PTQ0</accession>
<proteinExistence type="predicted"/>
<dbReference type="AlphaFoldDB" id="A0A4R3PTQ0"/>
<evidence type="ECO:0000256" key="1">
    <source>
        <dbReference type="ARBA" id="ARBA00023015"/>
    </source>
</evidence>
<protein>
    <submittedName>
        <fullName evidence="6">RNA polymerase sigma factor (Sigma-70 family)</fullName>
    </submittedName>
</protein>
<dbReference type="GO" id="GO:0006352">
    <property type="term" value="P:DNA-templated transcription initiation"/>
    <property type="evidence" value="ECO:0007669"/>
    <property type="project" value="InterPro"/>
</dbReference>
<dbReference type="InterPro" id="IPR039425">
    <property type="entry name" value="RNA_pol_sigma-70-like"/>
</dbReference>
<dbReference type="Gene3D" id="1.10.1740.10">
    <property type="match status" value="1"/>
</dbReference>
<keyword evidence="1" id="KW-0805">Transcription regulation</keyword>
<dbReference type="GO" id="GO:0003677">
    <property type="term" value="F:DNA binding"/>
    <property type="evidence" value="ECO:0007669"/>
    <property type="project" value="UniProtKB-KW"/>
</dbReference>
<organism evidence="6 7">
    <name type="scientific">Rhizobium sullae</name>
    <name type="common">Rhizobium hedysari</name>
    <dbReference type="NCBI Taxonomy" id="50338"/>
    <lineage>
        <taxon>Bacteria</taxon>
        <taxon>Pseudomonadati</taxon>
        <taxon>Pseudomonadota</taxon>
        <taxon>Alphaproteobacteria</taxon>
        <taxon>Hyphomicrobiales</taxon>
        <taxon>Rhizobiaceae</taxon>
        <taxon>Rhizobium/Agrobacterium group</taxon>
        <taxon>Rhizobium</taxon>
    </lineage>
</organism>
<dbReference type="InterPro" id="IPR007627">
    <property type="entry name" value="RNA_pol_sigma70_r2"/>
</dbReference>
<dbReference type="Proteomes" id="UP000294576">
    <property type="component" value="Unassembled WGS sequence"/>
</dbReference>
<evidence type="ECO:0000313" key="7">
    <source>
        <dbReference type="Proteomes" id="UP000294576"/>
    </source>
</evidence>
<comment type="caution">
    <text evidence="6">The sequence shown here is derived from an EMBL/GenBank/DDBJ whole genome shotgun (WGS) entry which is preliminary data.</text>
</comment>
<dbReference type="SUPFAM" id="SSF88946">
    <property type="entry name" value="Sigma2 domain of RNA polymerase sigma factors"/>
    <property type="match status" value="1"/>
</dbReference>
<keyword evidence="4" id="KW-0804">Transcription</keyword>
<dbReference type="PANTHER" id="PTHR43133">
    <property type="entry name" value="RNA POLYMERASE ECF-TYPE SIGMA FACTO"/>
    <property type="match status" value="1"/>
</dbReference>